<gene>
    <name evidence="1" type="ORF">XENORESO_008261</name>
</gene>
<organism evidence="1 2">
    <name type="scientific">Xenotaenia resolanae</name>
    <dbReference type="NCBI Taxonomy" id="208358"/>
    <lineage>
        <taxon>Eukaryota</taxon>
        <taxon>Metazoa</taxon>
        <taxon>Chordata</taxon>
        <taxon>Craniata</taxon>
        <taxon>Vertebrata</taxon>
        <taxon>Euteleostomi</taxon>
        <taxon>Actinopterygii</taxon>
        <taxon>Neopterygii</taxon>
        <taxon>Teleostei</taxon>
        <taxon>Neoteleostei</taxon>
        <taxon>Acanthomorphata</taxon>
        <taxon>Ovalentaria</taxon>
        <taxon>Atherinomorphae</taxon>
        <taxon>Cyprinodontiformes</taxon>
        <taxon>Goodeidae</taxon>
        <taxon>Xenotaenia</taxon>
    </lineage>
</organism>
<protein>
    <recommendedName>
        <fullName evidence="3">Transposase</fullName>
    </recommendedName>
</protein>
<comment type="caution">
    <text evidence="1">The sequence shown here is derived from an EMBL/GenBank/DDBJ whole genome shotgun (WGS) entry which is preliminary data.</text>
</comment>
<reference evidence="1 2" key="1">
    <citation type="submission" date="2021-06" db="EMBL/GenBank/DDBJ databases">
        <authorList>
            <person name="Palmer J.M."/>
        </authorList>
    </citation>
    <scope>NUCLEOTIDE SEQUENCE [LARGE SCALE GENOMIC DNA]</scope>
    <source>
        <strain evidence="1 2">XR_2019</strain>
        <tissue evidence="1">Muscle</tissue>
    </source>
</reference>
<proteinExistence type="predicted"/>
<evidence type="ECO:0000313" key="2">
    <source>
        <dbReference type="Proteomes" id="UP001444071"/>
    </source>
</evidence>
<evidence type="ECO:0008006" key="3">
    <source>
        <dbReference type="Google" id="ProtNLM"/>
    </source>
</evidence>
<keyword evidence="2" id="KW-1185">Reference proteome</keyword>
<evidence type="ECO:0000313" key="1">
    <source>
        <dbReference type="EMBL" id="MEQ2259198.1"/>
    </source>
</evidence>
<accession>A0ABV0VSD9</accession>
<dbReference type="EMBL" id="JAHRIM010002638">
    <property type="protein sequence ID" value="MEQ2259198.1"/>
    <property type="molecule type" value="Genomic_DNA"/>
</dbReference>
<name>A0ABV0VSD9_9TELE</name>
<sequence>MSLARKETGTPMETHFADWFKESVHNPNRTTPIKVQNRNFLCFETALLTTAPYGQRPCHSWTNILKQKYQKSVFSLSIYEKQKVFSQSIQSVHHIMQKVICG</sequence>
<dbReference type="Proteomes" id="UP001444071">
    <property type="component" value="Unassembled WGS sequence"/>
</dbReference>